<evidence type="ECO:0008006" key="2">
    <source>
        <dbReference type="Google" id="ProtNLM"/>
    </source>
</evidence>
<gene>
    <name evidence="1" type="ORF">METZ01_LOCUS503990</name>
</gene>
<dbReference type="InterPro" id="IPR036866">
    <property type="entry name" value="RibonucZ/Hydroxyglut_hydro"/>
</dbReference>
<name>A0A383E2W9_9ZZZZ</name>
<evidence type="ECO:0000313" key="1">
    <source>
        <dbReference type="EMBL" id="SVE51136.1"/>
    </source>
</evidence>
<sequence length="142" mass="15711">MARRTNVNELLRQDASRRISPRCRNFSPPVAICACCGSVISAGSSARAVDLDLDIDTRVQPSPIPTVELAQHLDVHFISHWHGDHFSSTTNALLAELSDCLFVLPADCVDKAHEIGIPNERIHIVRPDEPFELPGRRQRPSA</sequence>
<organism evidence="1">
    <name type="scientific">marine metagenome</name>
    <dbReference type="NCBI Taxonomy" id="408172"/>
    <lineage>
        <taxon>unclassified sequences</taxon>
        <taxon>metagenomes</taxon>
        <taxon>ecological metagenomes</taxon>
    </lineage>
</organism>
<reference evidence="1" key="1">
    <citation type="submission" date="2018-05" db="EMBL/GenBank/DDBJ databases">
        <authorList>
            <person name="Lanie J.A."/>
            <person name="Ng W.-L."/>
            <person name="Kazmierczak K.M."/>
            <person name="Andrzejewski T.M."/>
            <person name="Davidsen T.M."/>
            <person name="Wayne K.J."/>
            <person name="Tettelin H."/>
            <person name="Glass J.I."/>
            <person name="Rusch D."/>
            <person name="Podicherti R."/>
            <person name="Tsui H.-C.T."/>
            <person name="Winkler M.E."/>
        </authorList>
    </citation>
    <scope>NUCLEOTIDE SEQUENCE</scope>
</reference>
<proteinExistence type="predicted"/>
<feature type="non-terminal residue" evidence="1">
    <location>
        <position position="142"/>
    </location>
</feature>
<dbReference type="EMBL" id="UINC01222378">
    <property type="protein sequence ID" value="SVE51136.1"/>
    <property type="molecule type" value="Genomic_DNA"/>
</dbReference>
<dbReference type="PROSITE" id="PS51257">
    <property type="entry name" value="PROKAR_LIPOPROTEIN"/>
    <property type="match status" value="1"/>
</dbReference>
<protein>
    <recommendedName>
        <fullName evidence="2">Metallo-beta-lactamase domain-containing protein</fullName>
    </recommendedName>
</protein>
<dbReference type="AlphaFoldDB" id="A0A383E2W9"/>
<dbReference type="SUPFAM" id="SSF56281">
    <property type="entry name" value="Metallo-hydrolase/oxidoreductase"/>
    <property type="match status" value="1"/>
</dbReference>
<dbReference type="Gene3D" id="3.60.15.10">
    <property type="entry name" value="Ribonuclease Z/Hydroxyacylglutathione hydrolase-like"/>
    <property type="match status" value="1"/>
</dbReference>
<accession>A0A383E2W9</accession>